<feature type="transmembrane region" description="Helical" evidence="1">
    <location>
        <begin position="86"/>
        <end position="113"/>
    </location>
</feature>
<dbReference type="Proteomes" id="UP000178249">
    <property type="component" value="Unassembled WGS sequence"/>
</dbReference>
<organism evidence="2 3">
    <name type="scientific">Candidatus Kaiserbacteria bacterium RIFCSPHIGHO2_01_FULL_48_10</name>
    <dbReference type="NCBI Taxonomy" id="1798476"/>
    <lineage>
        <taxon>Bacteria</taxon>
        <taxon>Candidatus Kaiseribacteriota</taxon>
    </lineage>
</organism>
<name>A0A1F6C2U9_9BACT</name>
<keyword evidence="1" id="KW-1133">Transmembrane helix</keyword>
<evidence type="ECO:0000313" key="2">
    <source>
        <dbReference type="EMBL" id="OGG43481.1"/>
    </source>
</evidence>
<gene>
    <name evidence="2" type="ORF">A2841_02560</name>
</gene>
<evidence type="ECO:0000256" key="1">
    <source>
        <dbReference type="SAM" id="Phobius"/>
    </source>
</evidence>
<protein>
    <submittedName>
        <fullName evidence="2">Uncharacterized protein</fullName>
    </submittedName>
</protein>
<keyword evidence="1" id="KW-0472">Membrane</keyword>
<dbReference type="EMBL" id="MFKP01000039">
    <property type="protein sequence ID" value="OGG43481.1"/>
    <property type="molecule type" value="Genomic_DNA"/>
</dbReference>
<accession>A0A1F6C2U9</accession>
<dbReference type="AlphaFoldDB" id="A0A1F6C2U9"/>
<sequence length="141" mass="15070">MKRFFEKSVIWGIPLLLPVVALAQFGDAAGVASVTPLGKIIVILGGLVLLATPVVIALAFLAFFWGLAMYIFNTGSDEQRKKGVQLMIWGVIALFVMLSIRGIIAVLNATFYIPQDYGGIYGGGGGNTPPPRAVNPYTNEI</sequence>
<evidence type="ECO:0000313" key="3">
    <source>
        <dbReference type="Proteomes" id="UP000178249"/>
    </source>
</evidence>
<feature type="transmembrane region" description="Helical" evidence="1">
    <location>
        <begin position="38"/>
        <end position="65"/>
    </location>
</feature>
<keyword evidence="1" id="KW-0812">Transmembrane</keyword>
<reference evidence="2 3" key="1">
    <citation type="journal article" date="2016" name="Nat. Commun.">
        <title>Thousands of microbial genomes shed light on interconnected biogeochemical processes in an aquifer system.</title>
        <authorList>
            <person name="Anantharaman K."/>
            <person name="Brown C.T."/>
            <person name="Hug L.A."/>
            <person name="Sharon I."/>
            <person name="Castelle C.J."/>
            <person name="Probst A.J."/>
            <person name="Thomas B.C."/>
            <person name="Singh A."/>
            <person name="Wilkins M.J."/>
            <person name="Karaoz U."/>
            <person name="Brodie E.L."/>
            <person name="Williams K.H."/>
            <person name="Hubbard S.S."/>
            <person name="Banfield J.F."/>
        </authorList>
    </citation>
    <scope>NUCLEOTIDE SEQUENCE [LARGE SCALE GENOMIC DNA]</scope>
</reference>
<proteinExistence type="predicted"/>
<comment type="caution">
    <text evidence="2">The sequence shown here is derived from an EMBL/GenBank/DDBJ whole genome shotgun (WGS) entry which is preliminary data.</text>
</comment>